<feature type="compositionally biased region" description="Polar residues" evidence="1">
    <location>
        <begin position="1056"/>
        <end position="1066"/>
    </location>
</feature>
<feature type="compositionally biased region" description="Basic and acidic residues" evidence="1">
    <location>
        <begin position="957"/>
        <end position="968"/>
    </location>
</feature>
<accession>A0ABQ9YHU8</accession>
<name>A0ABQ9YHU8_9EUKA</name>
<feature type="compositionally biased region" description="Polar residues" evidence="1">
    <location>
        <begin position="1192"/>
        <end position="1204"/>
    </location>
</feature>
<dbReference type="EMBL" id="JARBJD010000007">
    <property type="protein sequence ID" value="KAK2963314.1"/>
    <property type="molecule type" value="Genomic_DNA"/>
</dbReference>
<feature type="region of interest" description="Disordered" evidence="1">
    <location>
        <begin position="568"/>
        <end position="620"/>
    </location>
</feature>
<evidence type="ECO:0000256" key="1">
    <source>
        <dbReference type="SAM" id="MobiDB-lite"/>
    </source>
</evidence>
<sequence length="1295" mass="147251">MEPKVLHKTAVDYLHSDGTGTKIPGVLNTLRPTFSSRSSEELFRFIYTLIRQCQGKRDNMDPNLYYFNGNTTELSNTHTILMNDNVFIDLDSPNPRSSPPITNQQKGQASQQPSSLSSSMKATQKGYVERSGTDTNDKISSDTLKTPPSSKEIDSNLIQPPLSPISSPKQDEKANYQRILESMTWNDYMTILQVLQRNKSEISTFSSNLTISTVDHDSIIDPTLIIKSLSNPLDLSSLSLYTHPSGAISYLPLLLTQIILNGVHPLARPHIWPLLFNIYPDSSSQVEKTQMKNKMNESFFNLQLQIRMMIPEQIYLPTFDEDIDNGGIDIAHVSERGYSPSSFNLGGRISSRLDSFPKRTWEHDELNQKHRTPALQLSSPIPFISDSFRRIELDLKRSDREQETMMDGDDSMFYQDTRKILQNQMMLDPELGYVQGMNDLISLLLHAYVGDSVLAFYSFSGLINSLRAFFYSPSSLTSFFHILFSLLLLVDPELAHHLLFPPVDPRSANFGMRQNSPDSQSSFSFSFLFSETILLLKRSFTFADTMRLWEAMMAFGLLRKKEEWEQWKQKGKERDQIQRKKESDKSEEHLPQSVTPSSQPAKNTTQTTSPINSIPTSESGQLLKSSPTAFLNTLHTSLIPFFSTSFAPLPYASIHPLRRANPQYSYIPDSMRLVHASTLTGWEYGMTGSIFGPNDWVCIDASTDLTQTQLDAKETLEKQKKRDREIPSYFSTSFPLNEYQVLSSPFQYSFIFSPTSHSQIRLRKAEPDEPGAIQYKSLTPSANLPLITNPLSPSLTLLPFLLLAYLLSFRNEILEKGNSEPEIIEILNRHARINQRQSKPKDENAEELLEIDQPTTKGTANEPDEDEKVDVEELISSALSLYFIAWEWTKKWRKVREERKEEEEKFDAVIVGDHEHRDKLTDSDWLYEVELLFVDGWGINSNGERLWECIPLESEPDQPKRSHSDDRKVRVRWKPNTRRATQREGEKKKEMEDKTELIDFPTFIKKSMSELDEHLRQKDRTQVTARTDKAVPKRRRFDMLGIFDTFNDNVNNLLGWQRNTEPQQKVQPKVDNTKRKVEPKQTQPKTTPVTPPPPVRNVQLKQTPVQGKGGVAFTPPHSPPSHPQPVSQTNLYQQVPQSSTHTSTQIHKSPSPSLVVPTSPISHNPVPLDSSFKSQTTPSPRTPIPPSSQPTEQSNPFIAPSTASESVFSQFFETQFTPNTAQSSETSPMTQPTNGSSDQFQNDDPFGLFQGSTSEEQLRSTSQQIWQGSSVTSQQPQIPENKTDFDWNQFFGSSS</sequence>
<dbReference type="Gene3D" id="1.10.472.80">
    <property type="entry name" value="Ypt/Rab-GAP domain of gyp1p, domain 3"/>
    <property type="match status" value="1"/>
</dbReference>
<dbReference type="PANTHER" id="PTHR22957:SF661">
    <property type="entry name" value="GH16847P"/>
    <property type="match status" value="1"/>
</dbReference>
<evidence type="ECO:0000259" key="2">
    <source>
        <dbReference type="PROSITE" id="PS50086"/>
    </source>
</evidence>
<evidence type="ECO:0000313" key="4">
    <source>
        <dbReference type="Proteomes" id="UP001281761"/>
    </source>
</evidence>
<dbReference type="SUPFAM" id="SSF47923">
    <property type="entry name" value="Ypt/Rab-GAP domain of gyp1p"/>
    <property type="match status" value="2"/>
</dbReference>
<feature type="compositionally biased region" description="Polar residues" evidence="1">
    <location>
        <begin position="1219"/>
        <end position="1242"/>
    </location>
</feature>
<feature type="region of interest" description="Disordered" evidence="1">
    <location>
        <begin position="954"/>
        <end position="992"/>
    </location>
</feature>
<feature type="compositionally biased region" description="Low complexity" evidence="1">
    <location>
        <begin position="1149"/>
        <end position="1162"/>
    </location>
</feature>
<feature type="compositionally biased region" description="Basic and acidic residues" evidence="1">
    <location>
        <begin position="981"/>
        <end position="992"/>
    </location>
</feature>
<feature type="region of interest" description="Disordered" evidence="1">
    <location>
        <begin position="835"/>
        <end position="867"/>
    </location>
</feature>
<feature type="domain" description="Rab-GAP TBC" evidence="2">
    <location>
        <begin position="262"/>
        <end position="556"/>
    </location>
</feature>
<feature type="region of interest" description="Disordered" evidence="1">
    <location>
        <begin position="90"/>
        <end position="171"/>
    </location>
</feature>
<feature type="compositionally biased region" description="Polar residues" evidence="1">
    <location>
        <begin position="1129"/>
        <end position="1148"/>
    </location>
</feature>
<protein>
    <submittedName>
        <fullName evidence="3">Rab-GTPase-TBC domain containing protein</fullName>
    </submittedName>
</protein>
<feature type="compositionally biased region" description="Low complexity" evidence="1">
    <location>
        <begin position="155"/>
        <end position="168"/>
    </location>
</feature>
<organism evidence="3 4">
    <name type="scientific">Blattamonas nauphoetae</name>
    <dbReference type="NCBI Taxonomy" id="2049346"/>
    <lineage>
        <taxon>Eukaryota</taxon>
        <taxon>Metamonada</taxon>
        <taxon>Preaxostyla</taxon>
        <taxon>Oxymonadida</taxon>
        <taxon>Blattamonas</taxon>
    </lineage>
</organism>
<feature type="region of interest" description="Disordered" evidence="1">
    <location>
        <begin position="1219"/>
        <end position="1295"/>
    </location>
</feature>
<feature type="compositionally biased region" description="Basic and acidic residues" evidence="1">
    <location>
        <begin position="127"/>
        <end position="140"/>
    </location>
</feature>
<dbReference type="Proteomes" id="UP001281761">
    <property type="component" value="Unassembled WGS sequence"/>
</dbReference>
<dbReference type="Gene3D" id="1.10.8.270">
    <property type="entry name" value="putative rabgap domain of human tbc1 domain family member 14 like domains"/>
    <property type="match status" value="1"/>
</dbReference>
<feature type="compositionally biased region" description="Polar residues" evidence="1">
    <location>
        <begin position="1250"/>
        <end position="1280"/>
    </location>
</feature>
<feature type="compositionally biased region" description="Polar residues" evidence="1">
    <location>
        <begin position="592"/>
        <end position="620"/>
    </location>
</feature>
<evidence type="ECO:0000313" key="3">
    <source>
        <dbReference type="EMBL" id="KAK2963314.1"/>
    </source>
</evidence>
<reference evidence="3 4" key="1">
    <citation type="journal article" date="2022" name="bioRxiv">
        <title>Genomics of Preaxostyla Flagellates Illuminates Evolutionary Transitions and the Path Towards Mitochondrial Loss.</title>
        <authorList>
            <person name="Novak L.V.F."/>
            <person name="Treitli S.C."/>
            <person name="Pyrih J."/>
            <person name="Halakuc P."/>
            <person name="Pipaliya S.V."/>
            <person name="Vacek V."/>
            <person name="Brzon O."/>
            <person name="Soukal P."/>
            <person name="Eme L."/>
            <person name="Dacks J.B."/>
            <person name="Karnkowska A."/>
            <person name="Elias M."/>
            <person name="Hampl V."/>
        </authorList>
    </citation>
    <scope>NUCLEOTIDE SEQUENCE [LARGE SCALE GENOMIC DNA]</scope>
    <source>
        <strain evidence="3">NAU3</strain>
        <tissue evidence="3">Gut</tissue>
    </source>
</reference>
<dbReference type="Pfam" id="PF00566">
    <property type="entry name" value="RabGAP-TBC"/>
    <property type="match status" value="1"/>
</dbReference>
<dbReference type="PANTHER" id="PTHR22957">
    <property type="entry name" value="TBC1 DOMAIN FAMILY MEMBER GTPASE-ACTIVATING PROTEIN"/>
    <property type="match status" value="1"/>
</dbReference>
<keyword evidence="4" id="KW-1185">Reference proteome</keyword>
<dbReference type="PROSITE" id="PS50086">
    <property type="entry name" value="TBC_RABGAP"/>
    <property type="match status" value="1"/>
</dbReference>
<proteinExistence type="predicted"/>
<comment type="caution">
    <text evidence="3">The sequence shown here is derived from an EMBL/GenBank/DDBJ whole genome shotgun (WGS) entry which is preliminary data.</text>
</comment>
<feature type="compositionally biased region" description="Basic and acidic residues" evidence="1">
    <location>
        <begin position="568"/>
        <end position="590"/>
    </location>
</feature>
<dbReference type="InterPro" id="IPR035969">
    <property type="entry name" value="Rab-GAP_TBC_sf"/>
</dbReference>
<feature type="compositionally biased region" description="Low complexity" evidence="1">
    <location>
        <begin position="108"/>
        <end position="119"/>
    </location>
</feature>
<feature type="region of interest" description="Disordered" evidence="1">
    <location>
        <begin position="1056"/>
        <end position="1204"/>
    </location>
</feature>
<dbReference type="InterPro" id="IPR000195">
    <property type="entry name" value="Rab-GAP-TBC_dom"/>
</dbReference>
<gene>
    <name evidence="3" type="ORF">BLNAU_1848</name>
</gene>
<dbReference type="SMART" id="SM00164">
    <property type="entry name" value="TBC"/>
    <property type="match status" value="1"/>
</dbReference>